<gene>
    <name evidence="19" type="ORF">PAXRUDRAFT_14271</name>
</gene>
<reference evidence="20" key="2">
    <citation type="submission" date="2015-01" db="EMBL/GenBank/DDBJ databases">
        <title>Evolutionary Origins and Diversification of the Mycorrhizal Mutualists.</title>
        <authorList>
            <consortium name="DOE Joint Genome Institute"/>
            <consortium name="Mycorrhizal Genomics Consortium"/>
            <person name="Kohler A."/>
            <person name="Kuo A."/>
            <person name="Nagy L.G."/>
            <person name="Floudas D."/>
            <person name="Copeland A."/>
            <person name="Barry K.W."/>
            <person name="Cichocki N."/>
            <person name="Veneault-Fourrey C."/>
            <person name="LaButti K."/>
            <person name="Lindquist E.A."/>
            <person name="Lipzen A."/>
            <person name="Lundell T."/>
            <person name="Morin E."/>
            <person name="Murat C."/>
            <person name="Riley R."/>
            <person name="Ohm R."/>
            <person name="Sun H."/>
            <person name="Tunlid A."/>
            <person name="Henrissat B."/>
            <person name="Grigoriev I.V."/>
            <person name="Hibbett D.S."/>
            <person name="Martin F."/>
        </authorList>
    </citation>
    <scope>NUCLEOTIDE SEQUENCE [LARGE SCALE GENOMIC DNA]</scope>
    <source>
        <strain evidence="20">Ve08.2h10</strain>
    </source>
</reference>
<keyword evidence="20" id="KW-1185">Reference proteome</keyword>
<name>A0A0D0DRS6_9AGAM</name>
<dbReference type="CDD" id="cd15482">
    <property type="entry name" value="Sialidase_non-viral"/>
    <property type="match status" value="1"/>
</dbReference>
<evidence type="ECO:0000256" key="10">
    <source>
        <dbReference type="ARBA" id="ARBA00023180"/>
    </source>
</evidence>
<dbReference type="InterPro" id="IPR031778">
    <property type="entry name" value="Sortilin_N"/>
</dbReference>
<dbReference type="EMBL" id="KN825501">
    <property type="protein sequence ID" value="KIK90566.1"/>
    <property type="molecule type" value="Genomic_DNA"/>
</dbReference>
<evidence type="ECO:0000256" key="13">
    <source>
        <dbReference type="ARBA" id="ARBA00031354"/>
    </source>
</evidence>
<protein>
    <recommendedName>
        <fullName evidence="2">Vacuolar protein sorting/targeting protein 10</fullName>
    </recommendedName>
    <alternativeName>
        <fullName evidence="13">Carboxypeptidase Y receptor</fullName>
    </alternativeName>
    <alternativeName>
        <fullName evidence="12 14">Sortilin VPS10</fullName>
    </alternativeName>
</protein>
<evidence type="ECO:0000256" key="6">
    <source>
        <dbReference type="ARBA" id="ARBA00022989"/>
    </source>
</evidence>
<evidence type="ECO:0000256" key="7">
    <source>
        <dbReference type="ARBA" id="ARBA00023034"/>
    </source>
</evidence>
<keyword evidence="7" id="KW-0333">Golgi apparatus</keyword>
<dbReference type="GO" id="GO:0006895">
    <property type="term" value="P:Golgi to endosome transport"/>
    <property type="evidence" value="ECO:0007669"/>
    <property type="project" value="TreeGrafter"/>
</dbReference>
<comment type="function">
    <text evidence="11">Functions as a sorting receptor in the Golgi compartment required for the intracellular sorting and delivery of soluble vacuolar proteins, like carboxypeptidase Y (CPY) and proteinase A. Executes multiple rounds of sorting by cycling between the late Golgi and a prevacuolar endosome-like compartment.</text>
</comment>
<evidence type="ECO:0000256" key="15">
    <source>
        <dbReference type="ARBA" id="ARBA00046293"/>
    </source>
</evidence>
<dbReference type="InterPro" id="IPR006581">
    <property type="entry name" value="VPS10"/>
</dbReference>
<dbReference type="Pfam" id="PF15902">
    <property type="entry name" value="Sortilin-Vps10"/>
    <property type="match status" value="2"/>
</dbReference>
<keyword evidence="5" id="KW-0677">Repeat</keyword>
<evidence type="ECO:0000256" key="17">
    <source>
        <dbReference type="SAM" id="SignalP"/>
    </source>
</evidence>
<dbReference type="GO" id="GO:0005794">
    <property type="term" value="C:Golgi apparatus"/>
    <property type="evidence" value="ECO:0007669"/>
    <property type="project" value="UniProtKB-SubCell"/>
</dbReference>
<organism evidence="19 20">
    <name type="scientific">Paxillus rubicundulus Ve08.2h10</name>
    <dbReference type="NCBI Taxonomy" id="930991"/>
    <lineage>
        <taxon>Eukaryota</taxon>
        <taxon>Fungi</taxon>
        <taxon>Dikarya</taxon>
        <taxon>Basidiomycota</taxon>
        <taxon>Agaricomycotina</taxon>
        <taxon>Agaricomycetes</taxon>
        <taxon>Agaricomycetidae</taxon>
        <taxon>Boletales</taxon>
        <taxon>Paxilineae</taxon>
        <taxon>Paxillaceae</taxon>
        <taxon>Paxillus</taxon>
    </lineage>
</organism>
<feature type="chain" id="PRO_5002209121" description="Vacuolar protein sorting/targeting protein 10" evidence="17">
    <location>
        <begin position="27"/>
        <end position="1466"/>
    </location>
</feature>
<dbReference type="GO" id="GO:0006623">
    <property type="term" value="P:protein targeting to vacuole"/>
    <property type="evidence" value="ECO:0007669"/>
    <property type="project" value="TreeGrafter"/>
</dbReference>
<keyword evidence="9" id="KW-0675">Receptor</keyword>
<keyword evidence="3 16" id="KW-0812">Transmembrane</keyword>
<feature type="signal peptide" evidence="17">
    <location>
        <begin position="1"/>
        <end position="26"/>
    </location>
</feature>
<feature type="domain" description="VPS10" evidence="18">
    <location>
        <begin position="51"/>
        <end position="700"/>
    </location>
</feature>
<dbReference type="SMART" id="SM00602">
    <property type="entry name" value="VPS10"/>
    <property type="match status" value="2"/>
</dbReference>
<evidence type="ECO:0000256" key="11">
    <source>
        <dbReference type="ARBA" id="ARBA00025569"/>
    </source>
</evidence>
<dbReference type="Gene3D" id="2.10.70.80">
    <property type="match status" value="2"/>
</dbReference>
<dbReference type="InterPro" id="IPR050310">
    <property type="entry name" value="VPS10-sortilin"/>
</dbReference>
<dbReference type="SUPFAM" id="SSF110296">
    <property type="entry name" value="Oligoxyloglucan reducing end-specific cellobiohydrolase"/>
    <property type="match status" value="2"/>
</dbReference>
<evidence type="ECO:0000256" key="1">
    <source>
        <dbReference type="ARBA" id="ARBA00004198"/>
    </source>
</evidence>
<dbReference type="PANTHER" id="PTHR12106">
    <property type="entry name" value="SORTILIN RELATED"/>
    <property type="match status" value="1"/>
</dbReference>
<evidence type="ECO:0000256" key="9">
    <source>
        <dbReference type="ARBA" id="ARBA00023170"/>
    </source>
</evidence>
<dbReference type="Pfam" id="PF15901">
    <property type="entry name" value="Sortilin_C"/>
    <property type="match status" value="2"/>
</dbReference>
<dbReference type="Gene3D" id="3.30.60.270">
    <property type="match status" value="2"/>
</dbReference>
<evidence type="ECO:0000313" key="19">
    <source>
        <dbReference type="EMBL" id="KIK90566.1"/>
    </source>
</evidence>
<dbReference type="STRING" id="930991.A0A0D0DRS6"/>
<evidence type="ECO:0000256" key="3">
    <source>
        <dbReference type="ARBA" id="ARBA00022692"/>
    </source>
</evidence>
<dbReference type="FunFam" id="2.10.70.80:FF:000001">
    <property type="entry name" value="Sortilin-related VPS10 domain-containing receptor 1"/>
    <property type="match status" value="1"/>
</dbReference>
<keyword evidence="8 16" id="KW-0472">Membrane</keyword>
<evidence type="ECO:0000313" key="20">
    <source>
        <dbReference type="Proteomes" id="UP000054538"/>
    </source>
</evidence>
<dbReference type="FunCoup" id="A0A0D0DRS6">
    <property type="interactions" value="116"/>
</dbReference>
<sequence length="1466" mass="164425">MASRRWTAAFLWAALAFLLYVDYVKAQDPDISITYFDNLPGRLFFFEDTSNVVYFDNTDGDVYVSQDEGKRWSRATDIPQGEAITVIEHPSDSRRAFALTAGTTHYHTEDRGKTWRSFDVPAGPSYTSRLLSFHSNPAKWGYILYQATICSPLGWGEICGDVTYYTTDGFSSPPKELLKDSSSCQFAHSSKDFKHDAHEDLIYCVASDAPSATTSLSPSSSRLFSSSDFFQTSDVKGLGIGKNAKGVVAFAIVSKFAVVALKDLTAKTEGDMQLYVTVDTKEWAKAQFPHASQARLRENAYTIVESTIHSLAVDVMLQDQGTVGTLFVSNSNGTFFVESLKDTNRNAGGYVDYENVYGIEGVGIANVVTNAREVERKKMPKKLRSMITLDDGSNWAPLRPPVQDNEGKRISCDPSDVEACSLHLHSVTNPHNLGRVFSSAAPGLIMGVGSIGRQLAPYEECDTFLSTDAGLTWNMVRKNAHKYEFGDSGSVILTVNDEEMTDSVSYSTDFGRTWKSFELGLKVRGKALTTVSDSTSQAFILLAQVSREDQPVGQGRYAVIFLDFKPTLPRKCGENDFEQWYARARPDKECLMGVRQWYRRRKPNANCYVGDKFHDPVVHDDPCPCEDHDYECDYNYIRNNEKCVPAGLERVPSTMCASGRTGETYMGSSGFRLIAGNRCDQGRGIRKDEPVSKSCSQAQPAEGEISYQIHTFDAGVVQHQFFKDSNTILVRLADNTIWQSSNEGYTWEQKFPGERFLAFYMHTHTNRRAYLITDSSKFYYTSDGGDYWHPQEAPSPPNSFNAAVLRFQPRSDSIIWIGNVGCETDGENCRAQAHYSTDNGRRWNFIEDYVVNCDWARDDELHVDWTQILCESYQNKQGSQRTFGRENALQLVSGRDYFEKKNKLFDHVVGFTKFSEFLIVAEYLPTKNALDLQVSLDGQTFATGKFPPGMHPDTHAYTVLESSTKAVFLHMTMSEWPNPYWGNILKSNSNGTYYGISIENVNRNDVGYVDFEKFVGLEGIAMVNVVANPAEATLTGRKVLQTRITHNDGGTWKPLTPPKLDSQGRAYPCSKLSCALQVHGYTERIDARATYSSPGVVGVVMAVGNVGEVLAPYTESDTFLSRDGGFTWEEVHKDAHLWEFGDSGSLIVIVNDEEPTDHVLFTTDEGLTWREYKFSNEKLRIKSIITVPEDTSRKFMLLGHAPQSSASTIVQLDFTSLTHRQCVLNVENPGHDDFEIWSPSEERQEVCLFGRQTLYHRRKRDANCVVGKLSKVEEKFIKNCACAREDFECEFNHLKNAAGDCVLVPGTSPLPSDDSCRGDDDYWYERTAYRKVRYSSCEGGDRPDRGTQHLCPGIKGHNTFTWLMIILFPFAITALVARWWYKKSGLARGTIRLPGEYVGGYRSAGKSGVLDTLASVPWFLMGLAGIAYEYVASSMASATMGYRSRRGYRDVPIDEDAQILRFEDEE</sequence>
<dbReference type="HOGENOM" id="CLU_000700_0_0_1"/>
<dbReference type="Proteomes" id="UP000054538">
    <property type="component" value="Unassembled WGS sequence"/>
</dbReference>
<dbReference type="GO" id="GO:0006896">
    <property type="term" value="P:Golgi to vacuole transport"/>
    <property type="evidence" value="ECO:0007669"/>
    <property type="project" value="TreeGrafter"/>
</dbReference>
<dbReference type="InterPro" id="IPR015943">
    <property type="entry name" value="WD40/YVTN_repeat-like_dom_sf"/>
</dbReference>
<dbReference type="InterPro" id="IPR031777">
    <property type="entry name" value="Sortilin_C"/>
</dbReference>
<evidence type="ECO:0000259" key="18">
    <source>
        <dbReference type="SMART" id="SM00602"/>
    </source>
</evidence>
<feature type="domain" description="VPS10" evidence="18">
    <location>
        <begin position="726"/>
        <end position="1356"/>
    </location>
</feature>
<reference evidence="19 20" key="1">
    <citation type="submission" date="2014-04" db="EMBL/GenBank/DDBJ databases">
        <authorList>
            <consortium name="DOE Joint Genome Institute"/>
            <person name="Kuo A."/>
            <person name="Kohler A."/>
            <person name="Jargeat P."/>
            <person name="Nagy L.G."/>
            <person name="Floudas D."/>
            <person name="Copeland A."/>
            <person name="Barry K.W."/>
            <person name="Cichocki N."/>
            <person name="Veneault-Fourrey C."/>
            <person name="LaButti K."/>
            <person name="Lindquist E.A."/>
            <person name="Lipzen A."/>
            <person name="Lundell T."/>
            <person name="Morin E."/>
            <person name="Murat C."/>
            <person name="Sun H."/>
            <person name="Tunlid A."/>
            <person name="Henrissat B."/>
            <person name="Grigoriev I.V."/>
            <person name="Hibbett D.S."/>
            <person name="Martin F."/>
            <person name="Nordberg H.P."/>
            <person name="Cantor M.N."/>
            <person name="Hua S.X."/>
        </authorList>
    </citation>
    <scope>NUCLEOTIDE SEQUENCE [LARGE SCALE GENOMIC DNA]</scope>
    <source>
        <strain evidence="19 20">Ve08.2h10</strain>
    </source>
</reference>
<proteinExistence type="predicted"/>
<evidence type="ECO:0000256" key="4">
    <source>
        <dbReference type="ARBA" id="ARBA00022729"/>
    </source>
</evidence>
<dbReference type="PANTHER" id="PTHR12106:SF27">
    <property type="entry name" value="SORTILIN-RELATED RECEPTOR"/>
    <property type="match status" value="1"/>
</dbReference>
<dbReference type="InParanoid" id="A0A0D0DRS6"/>
<dbReference type="GO" id="GO:0005829">
    <property type="term" value="C:cytosol"/>
    <property type="evidence" value="ECO:0007669"/>
    <property type="project" value="GOC"/>
</dbReference>
<evidence type="ECO:0000256" key="12">
    <source>
        <dbReference type="ARBA" id="ARBA00031250"/>
    </source>
</evidence>
<keyword evidence="6 16" id="KW-1133">Transmembrane helix</keyword>
<comment type="subcellular location">
    <subcellularLocation>
        <location evidence="1">Golgi apparatus</location>
        <location evidence="1">trans-Golgi network membrane</location>
    </subcellularLocation>
    <subcellularLocation>
        <location evidence="15">Prevacuolar compartment membrane</location>
    </subcellularLocation>
</comment>
<accession>A0A0D0DRS6</accession>
<keyword evidence="4 17" id="KW-0732">Signal</keyword>
<feature type="transmembrane region" description="Helical" evidence="16">
    <location>
        <begin position="1360"/>
        <end position="1381"/>
    </location>
</feature>
<evidence type="ECO:0000256" key="16">
    <source>
        <dbReference type="SAM" id="Phobius"/>
    </source>
</evidence>
<keyword evidence="10" id="KW-0325">Glycoprotein</keyword>
<evidence type="ECO:0000256" key="8">
    <source>
        <dbReference type="ARBA" id="ARBA00023136"/>
    </source>
</evidence>
<dbReference type="GO" id="GO:0016020">
    <property type="term" value="C:membrane"/>
    <property type="evidence" value="ECO:0007669"/>
    <property type="project" value="InterPro"/>
</dbReference>
<evidence type="ECO:0000256" key="5">
    <source>
        <dbReference type="ARBA" id="ARBA00022737"/>
    </source>
</evidence>
<dbReference type="Gene3D" id="2.130.10.10">
    <property type="entry name" value="YVTN repeat-like/Quinoprotein amine dehydrogenase"/>
    <property type="match status" value="3"/>
</dbReference>
<evidence type="ECO:0000256" key="14">
    <source>
        <dbReference type="ARBA" id="ARBA00031902"/>
    </source>
</evidence>
<evidence type="ECO:0000256" key="2">
    <source>
        <dbReference type="ARBA" id="ARBA00015369"/>
    </source>
</evidence>
<dbReference type="OrthoDB" id="443634at2759"/>